<organism evidence="1 2">
    <name type="scientific">Mytilus galloprovincialis</name>
    <name type="common">Mediterranean mussel</name>
    <dbReference type="NCBI Taxonomy" id="29158"/>
    <lineage>
        <taxon>Eukaryota</taxon>
        <taxon>Metazoa</taxon>
        <taxon>Spiralia</taxon>
        <taxon>Lophotrochozoa</taxon>
        <taxon>Mollusca</taxon>
        <taxon>Bivalvia</taxon>
        <taxon>Autobranchia</taxon>
        <taxon>Pteriomorphia</taxon>
        <taxon>Mytilida</taxon>
        <taxon>Mytiloidea</taxon>
        <taxon>Mytilidae</taxon>
        <taxon>Mytilinae</taxon>
        <taxon>Mytilus</taxon>
    </lineage>
</organism>
<dbReference type="CDD" id="cd00063">
    <property type="entry name" value="FN3"/>
    <property type="match status" value="1"/>
</dbReference>
<dbReference type="Proteomes" id="UP000266721">
    <property type="component" value="Unassembled WGS sequence"/>
</dbReference>
<dbReference type="EMBL" id="KV587018">
    <property type="protein sequence ID" value="OPL32757.1"/>
    <property type="molecule type" value="Genomic_DNA"/>
</dbReference>
<gene>
    <name evidence="1" type="ORF">AM593_07098</name>
</gene>
<keyword evidence="2" id="KW-1185">Reference proteome</keyword>
<reference evidence="1 2" key="1">
    <citation type="journal article" date="2016" name="PLoS ONE">
        <title>A First Insight into the Genome of the Filter-Feeder Mussel Mytilus galloprovincialis.</title>
        <authorList>
            <person name="Murgarella M."/>
            <person name="Puiu D."/>
            <person name="Novoa B."/>
            <person name="Figueras A."/>
            <person name="Posada D."/>
            <person name="Canchaya C."/>
        </authorList>
    </citation>
    <scope>NUCLEOTIDE SEQUENCE [LARGE SCALE GENOMIC DNA]</scope>
    <source>
        <tissue evidence="1">Muscle</tissue>
    </source>
</reference>
<name>A0A3L5TT99_MYTGA</name>
<feature type="non-terminal residue" evidence="1">
    <location>
        <position position="139"/>
    </location>
</feature>
<dbReference type="Gene3D" id="2.60.40.10">
    <property type="entry name" value="Immunoglobulins"/>
    <property type="match status" value="1"/>
</dbReference>
<proteinExistence type="predicted"/>
<comment type="caution">
    <text evidence="1">The sequence shown here is derived from an EMBL/GenBank/DDBJ whole genome shotgun (WGS) entry which is preliminary data.</text>
</comment>
<accession>A0A3L5TT99</accession>
<dbReference type="AlphaFoldDB" id="A0A3L5TT99"/>
<feature type="non-terminal residue" evidence="1">
    <location>
        <position position="1"/>
    </location>
</feature>
<dbReference type="InterPro" id="IPR003961">
    <property type="entry name" value="FN3_dom"/>
</dbReference>
<dbReference type="InterPro" id="IPR036116">
    <property type="entry name" value="FN3_sf"/>
</dbReference>
<evidence type="ECO:0000313" key="2">
    <source>
        <dbReference type="Proteomes" id="UP000266721"/>
    </source>
</evidence>
<protein>
    <recommendedName>
        <fullName evidence="3">Fibronectin type-III domain-containing protein</fullName>
    </recommendedName>
</protein>
<sequence length="139" mass="15615">LYGAMTSGPFYNMDLAYTSDNSTIRVQWTNYSDPESGIETYEVSLWKNTSCDSSAEEILLIDWIELTSNYTEYSFVNLNLTMNILYTVQFKVTNEAGLSIIEKSSPVLYDSSKPVSGTIVDGPDFTTPHVWFSSTQTIT</sequence>
<evidence type="ECO:0000313" key="1">
    <source>
        <dbReference type="EMBL" id="OPL32757.1"/>
    </source>
</evidence>
<dbReference type="SUPFAM" id="SSF49265">
    <property type="entry name" value="Fibronectin type III"/>
    <property type="match status" value="1"/>
</dbReference>
<dbReference type="InterPro" id="IPR013783">
    <property type="entry name" value="Ig-like_fold"/>
</dbReference>
<evidence type="ECO:0008006" key="3">
    <source>
        <dbReference type="Google" id="ProtNLM"/>
    </source>
</evidence>